<dbReference type="PANTHER" id="PTHR21310">
    <property type="entry name" value="AMINOGLYCOSIDE PHOSPHOTRANSFERASE-RELATED-RELATED"/>
    <property type="match status" value="1"/>
</dbReference>
<keyword evidence="3" id="KW-1185">Reference proteome</keyword>
<dbReference type="Proteomes" id="UP000754883">
    <property type="component" value="Unassembled WGS sequence"/>
</dbReference>
<accession>A0A9N9UCM4</accession>
<evidence type="ECO:0008006" key="4">
    <source>
        <dbReference type="Google" id="ProtNLM"/>
    </source>
</evidence>
<protein>
    <recommendedName>
        <fullName evidence="4">Aminoglycoside phosphotransferase domain-containing protein</fullName>
    </recommendedName>
</protein>
<gene>
    <name evidence="2" type="ORF">CBYS24578_00010595</name>
</gene>
<dbReference type="EMBL" id="CABFNO020001443">
    <property type="protein sequence ID" value="CAG9987952.1"/>
    <property type="molecule type" value="Genomic_DNA"/>
</dbReference>
<dbReference type="OrthoDB" id="5327538at2759"/>
<dbReference type="InterPro" id="IPR011009">
    <property type="entry name" value="Kinase-like_dom_sf"/>
</dbReference>
<dbReference type="PANTHER" id="PTHR21310:SF15">
    <property type="entry name" value="AMINOGLYCOSIDE PHOSPHOTRANSFERASE DOMAIN-CONTAINING PROTEIN"/>
    <property type="match status" value="1"/>
</dbReference>
<feature type="region of interest" description="Disordered" evidence="1">
    <location>
        <begin position="1"/>
        <end position="22"/>
    </location>
</feature>
<evidence type="ECO:0000313" key="2">
    <source>
        <dbReference type="EMBL" id="CAG9987952.1"/>
    </source>
</evidence>
<sequence length="427" mass="47481">MLPGQHTCPGTSQPDDSTPEEDFDNEVQALLARVNVAELCRAASALSGGRPCRFSTENLGQRKATIKGINLDAWIRFEGGQAWHVRIPRITALSHLPVDLVDSFIQNEYATLKWLWKAGIPAPRCYGYGLASDPSNLVGVSYIFLCVVPGKPFDASKATLEQKLKVYDQYAKILATIQYQTPRGYASSLAHTENKKEDYNVDDAIASDRFTHLGRHGPFRTPLEYFTSIAEWHLQLIADGQLYPEYAREAYVFYKLLKERAAPVLAKRSGPRFWLKHIDDTGDHILVDRDYNIRSIVNWQLARFVPAEEAFGPSLLTANIGQLYGGTPGLGTGDHMLASMIRATGNQELIKFSSSDDLARRFQLGLADGLSRAEVLGLIGAVLKLLYGDVFRDIDGWCKAQWIRVAHDDPRKKKIEELLEAMAAGGA</sequence>
<comment type="caution">
    <text evidence="2">The sequence shown here is derived from an EMBL/GenBank/DDBJ whole genome shotgun (WGS) entry which is preliminary data.</text>
</comment>
<organism evidence="2 3">
    <name type="scientific">Clonostachys byssicola</name>
    <dbReference type="NCBI Taxonomy" id="160290"/>
    <lineage>
        <taxon>Eukaryota</taxon>
        <taxon>Fungi</taxon>
        <taxon>Dikarya</taxon>
        <taxon>Ascomycota</taxon>
        <taxon>Pezizomycotina</taxon>
        <taxon>Sordariomycetes</taxon>
        <taxon>Hypocreomycetidae</taxon>
        <taxon>Hypocreales</taxon>
        <taxon>Bionectriaceae</taxon>
        <taxon>Clonostachys</taxon>
    </lineage>
</organism>
<name>A0A9N9UCM4_9HYPO</name>
<reference evidence="2" key="1">
    <citation type="submission" date="2021-10" db="EMBL/GenBank/DDBJ databases">
        <authorList>
            <person name="Piombo E."/>
        </authorList>
    </citation>
    <scope>NUCLEOTIDE SEQUENCE</scope>
</reference>
<dbReference type="SUPFAM" id="SSF56112">
    <property type="entry name" value="Protein kinase-like (PK-like)"/>
    <property type="match status" value="1"/>
</dbReference>
<evidence type="ECO:0000256" key="1">
    <source>
        <dbReference type="SAM" id="MobiDB-lite"/>
    </source>
</evidence>
<dbReference type="AlphaFoldDB" id="A0A9N9UCM4"/>
<dbReference type="InterPro" id="IPR051678">
    <property type="entry name" value="AGP_Transferase"/>
</dbReference>
<evidence type="ECO:0000313" key="3">
    <source>
        <dbReference type="Proteomes" id="UP000754883"/>
    </source>
</evidence>
<proteinExistence type="predicted"/>